<gene>
    <name evidence="5" type="ORF">HETIRDRAFT_473515</name>
</gene>
<dbReference type="AlphaFoldDB" id="W4KGG6"/>
<accession>W4KGG6</accession>
<dbReference type="PANTHER" id="PTHR47706:SF4">
    <property type="entry name" value="NMRA-LIKE DOMAIN-CONTAINING PROTEIN"/>
    <property type="match status" value="1"/>
</dbReference>
<keyword evidence="2" id="KW-0521">NADP</keyword>
<dbReference type="OrthoDB" id="9974981at2759"/>
<sequence length="289" mass="30920">MSTYKNFAVAGVGNIGRFIAEELLNQKAAGKANEIVILTRKGSNNAAIEALATRGAKIAAVDYDSVSNLALALANVDVVVSALGYAAIFAQQLNLASASKLANVSLFVPSQYGLPDRTGIPSEDALRDKLEGVALSSFFVGVFTDSLFKYATFAGLILEKGEAVVPGDGTPSISFTDRRDVGRYVAYVLTTLRPSNLVDRQFRIEGQRASLNAIIDEYQTFTGKTVKVTYLATEDLKEALKKNPNDVISAIRLAWATGKGVVGEESELANSEYLEWKPKSVLESVVGAL</sequence>
<dbReference type="KEGG" id="hir:HETIRDRAFT_473515"/>
<evidence type="ECO:0000313" key="6">
    <source>
        <dbReference type="Proteomes" id="UP000030671"/>
    </source>
</evidence>
<organism evidence="5 6">
    <name type="scientific">Heterobasidion irregulare (strain TC 32-1)</name>
    <dbReference type="NCBI Taxonomy" id="747525"/>
    <lineage>
        <taxon>Eukaryota</taxon>
        <taxon>Fungi</taxon>
        <taxon>Dikarya</taxon>
        <taxon>Basidiomycota</taxon>
        <taxon>Agaricomycotina</taxon>
        <taxon>Agaricomycetes</taxon>
        <taxon>Russulales</taxon>
        <taxon>Bondarzewiaceae</taxon>
        <taxon>Heterobasidion</taxon>
        <taxon>Heterobasidion annosum species complex</taxon>
    </lineage>
</organism>
<dbReference type="Gene3D" id="3.90.25.10">
    <property type="entry name" value="UDP-galactose 4-epimerase, domain 1"/>
    <property type="match status" value="1"/>
</dbReference>
<dbReference type="eggNOG" id="ENOG502S1FN">
    <property type="taxonomic scope" value="Eukaryota"/>
</dbReference>
<evidence type="ECO:0000256" key="2">
    <source>
        <dbReference type="ARBA" id="ARBA00022857"/>
    </source>
</evidence>
<keyword evidence="3" id="KW-0560">Oxidoreductase</keyword>
<dbReference type="RefSeq" id="XP_009544423.1">
    <property type="nucleotide sequence ID" value="XM_009546128.1"/>
</dbReference>
<comment type="similarity">
    <text evidence="1">Belongs to the NmrA-type oxidoreductase family. Isoflavone reductase subfamily.</text>
</comment>
<protein>
    <recommendedName>
        <fullName evidence="4">NmrA-like domain-containing protein</fullName>
    </recommendedName>
</protein>
<dbReference type="Pfam" id="PF05368">
    <property type="entry name" value="NmrA"/>
    <property type="match status" value="1"/>
</dbReference>
<proteinExistence type="inferred from homology"/>
<feature type="domain" description="NmrA-like" evidence="4">
    <location>
        <begin position="11"/>
        <end position="248"/>
    </location>
</feature>
<dbReference type="Proteomes" id="UP000030671">
    <property type="component" value="Unassembled WGS sequence"/>
</dbReference>
<name>W4KGG6_HETIT</name>
<dbReference type="InterPro" id="IPR008030">
    <property type="entry name" value="NmrA-like"/>
</dbReference>
<reference evidence="5 6" key="1">
    <citation type="journal article" date="2012" name="New Phytol.">
        <title>Insight into trade-off between wood decay and parasitism from the genome of a fungal forest pathogen.</title>
        <authorList>
            <person name="Olson A."/>
            <person name="Aerts A."/>
            <person name="Asiegbu F."/>
            <person name="Belbahri L."/>
            <person name="Bouzid O."/>
            <person name="Broberg A."/>
            <person name="Canback B."/>
            <person name="Coutinho P.M."/>
            <person name="Cullen D."/>
            <person name="Dalman K."/>
            <person name="Deflorio G."/>
            <person name="van Diepen L.T."/>
            <person name="Dunand C."/>
            <person name="Duplessis S."/>
            <person name="Durling M."/>
            <person name="Gonthier P."/>
            <person name="Grimwood J."/>
            <person name="Fossdal C.G."/>
            <person name="Hansson D."/>
            <person name="Henrissat B."/>
            <person name="Hietala A."/>
            <person name="Himmelstrand K."/>
            <person name="Hoffmeister D."/>
            <person name="Hogberg N."/>
            <person name="James T.Y."/>
            <person name="Karlsson M."/>
            <person name="Kohler A."/>
            <person name="Kues U."/>
            <person name="Lee Y.H."/>
            <person name="Lin Y.C."/>
            <person name="Lind M."/>
            <person name="Lindquist E."/>
            <person name="Lombard V."/>
            <person name="Lucas S."/>
            <person name="Lunden K."/>
            <person name="Morin E."/>
            <person name="Murat C."/>
            <person name="Park J."/>
            <person name="Raffaello T."/>
            <person name="Rouze P."/>
            <person name="Salamov A."/>
            <person name="Schmutz J."/>
            <person name="Solheim H."/>
            <person name="Stahlberg J."/>
            <person name="Velez H."/>
            <person name="de Vries R.P."/>
            <person name="Wiebenga A."/>
            <person name="Woodward S."/>
            <person name="Yakovlev I."/>
            <person name="Garbelotto M."/>
            <person name="Martin F."/>
            <person name="Grigoriev I.V."/>
            <person name="Stenlid J."/>
        </authorList>
    </citation>
    <scope>NUCLEOTIDE SEQUENCE [LARGE SCALE GENOMIC DNA]</scope>
    <source>
        <strain evidence="5 6">TC 32-1</strain>
    </source>
</reference>
<dbReference type="Gene3D" id="3.40.50.720">
    <property type="entry name" value="NAD(P)-binding Rossmann-like Domain"/>
    <property type="match status" value="1"/>
</dbReference>
<dbReference type="HOGENOM" id="CLU_044876_6_1_1"/>
<dbReference type="InParanoid" id="W4KGG6"/>
<evidence type="ECO:0000256" key="3">
    <source>
        <dbReference type="ARBA" id="ARBA00023002"/>
    </source>
</evidence>
<dbReference type="PANTHER" id="PTHR47706">
    <property type="entry name" value="NMRA-LIKE FAMILY PROTEIN"/>
    <property type="match status" value="1"/>
</dbReference>
<dbReference type="SUPFAM" id="SSF51735">
    <property type="entry name" value="NAD(P)-binding Rossmann-fold domains"/>
    <property type="match status" value="1"/>
</dbReference>
<dbReference type="GeneID" id="20677521"/>
<dbReference type="InterPro" id="IPR051609">
    <property type="entry name" value="NmrA/Isoflavone_reductase-like"/>
</dbReference>
<keyword evidence="6" id="KW-1185">Reference proteome</keyword>
<dbReference type="InterPro" id="IPR036291">
    <property type="entry name" value="NAD(P)-bd_dom_sf"/>
</dbReference>
<evidence type="ECO:0000256" key="1">
    <source>
        <dbReference type="ARBA" id="ARBA00005725"/>
    </source>
</evidence>
<evidence type="ECO:0000313" key="5">
    <source>
        <dbReference type="EMBL" id="ETW84794.1"/>
    </source>
</evidence>
<evidence type="ECO:0000259" key="4">
    <source>
        <dbReference type="Pfam" id="PF05368"/>
    </source>
</evidence>
<dbReference type="EMBL" id="KI925456">
    <property type="protein sequence ID" value="ETW84794.1"/>
    <property type="molecule type" value="Genomic_DNA"/>
</dbReference>
<dbReference type="GO" id="GO:0016491">
    <property type="term" value="F:oxidoreductase activity"/>
    <property type="evidence" value="ECO:0007669"/>
    <property type="project" value="UniProtKB-KW"/>
</dbReference>